<dbReference type="InterPro" id="IPR006186">
    <property type="entry name" value="Ser/Thr-sp_prot-phosphatase"/>
</dbReference>
<dbReference type="SMART" id="SM00156">
    <property type="entry name" value="PP2Ac"/>
    <property type="match status" value="1"/>
</dbReference>
<evidence type="ECO:0000259" key="2">
    <source>
        <dbReference type="PROSITE" id="PS00125"/>
    </source>
</evidence>
<dbReference type="InterPro" id="IPR050341">
    <property type="entry name" value="PP1_catalytic_subunit"/>
</dbReference>
<sequence>MFIKICRPKIVVDILPLSIFGDIHGQFRDLRLMLHATGDPSDHTYIFLGDYVDRGPQGIEGLCLLLCLKVKYPHRFFMLRGNHEDYNTSMVYGFYDECGQKYNNDNENIIFQNFVHVFNCMPFAAIIGGKILCMHGGISPDLLSLNDINSIKRPTMVPLHGLATDIVWSDPGGTNPGWSQSNRGISFTYDDATIENFCRKCNIDLIVRGHQITNELS</sequence>
<dbReference type="EC" id="3.1.3.16" evidence="1"/>
<proteinExistence type="inferred from homology"/>
<dbReference type="Pfam" id="PF00149">
    <property type="entry name" value="Metallophos"/>
    <property type="match status" value="1"/>
</dbReference>
<organism evidence="3 4">
    <name type="scientific">Panagrolaimus superbus</name>
    <dbReference type="NCBI Taxonomy" id="310955"/>
    <lineage>
        <taxon>Eukaryota</taxon>
        <taxon>Metazoa</taxon>
        <taxon>Ecdysozoa</taxon>
        <taxon>Nematoda</taxon>
        <taxon>Chromadorea</taxon>
        <taxon>Rhabditida</taxon>
        <taxon>Tylenchina</taxon>
        <taxon>Panagrolaimomorpha</taxon>
        <taxon>Panagrolaimoidea</taxon>
        <taxon>Panagrolaimidae</taxon>
        <taxon>Panagrolaimus</taxon>
    </lineage>
</organism>
<reference evidence="4" key="1">
    <citation type="submission" date="2022-11" db="UniProtKB">
        <authorList>
            <consortium name="WormBaseParasite"/>
        </authorList>
    </citation>
    <scope>IDENTIFICATION</scope>
</reference>
<dbReference type="WBParaSite" id="PSU_v2.g2452.t1">
    <property type="protein sequence ID" value="PSU_v2.g2452.t1"/>
    <property type="gene ID" value="PSU_v2.g2452"/>
</dbReference>
<name>A0A914YQJ6_9BILA</name>
<evidence type="ECO:0000313" key="4">
    <source>
        <dbReference type="WBParaSite" id="PSU_v2.g2452.t1"/>
    </source>
</evidence>
<evidence type="ECO:0000313" key="3">
    <source>
        <dbReference type="Proteomes" id="UP000887577"/>
    </source>
</evidence>
<protein>
    <recommendedName>
        <fullName evidence="1">Serine/threonine-protein phosphatase</fullName>
        <ecNumber evidence="1">3.1.3.16</ecNumber>
    </recommendedName>
</protein>
<feature type="domain" description="Serine/threonine specific protein phosphatases" evidence="2">
    <location>
        <begin position="79"/>
        <end position="84"/>
    </location>
</feature>
<dbReference type="PANTHER" id="PTHR11668">
    <property type="entry name" value="SERINE/THREONINE PROTEIN PHOSPHATASE"/>
    <property type="match status" value="1"/>
</dbReference>
<dbReference type="Gene3D" id="3.60.21.10">
    <property type="match status" value="1"/>
</dbReference>
<accession>A0A914YQJ6</accession>
<dbReference type="SUPFAM" id="SSF56300">
    <property type="entry name" value="Metallo-dependent phosphatases"/>
    <property type="match status" value="1"/>
</dbReference>
<comment type="similarity">
    <text evidence="1">Belongs to the PPP phosphatase family.</text>
</comment>
<dbReference type="AlphaFoldDB" id="A0A914YQJ6"/>
<dbReference type="InterPro" id="IPR029052">
    <property type="entry name" value="Metallo-depent_PP-like"/>
</dbReference>
<dbReference type="PROSITE" id="PS00125">
    <property type="entry name" value="SER_THR_PHOSPHATASE"/>
    <property type="match status" value="1"/>
</dbReference>
<dbReference type="GO" id="GO:0004722">
    <property type="term" value="F:protein serine/threonine phosphatase activity"/>
    <property type="evidence" value="ECO:0007669"/>
    <property type="project" value="UniProtKB-EC"/>
</dbReference>
<dbReference type="Proteomes" id="UP000887577">
    <property type="component" value="Unplaced"/>
</dbReference>
<comment type="catalytic activity">
    <reaction evidence="1">
        <text>O-phospho-L-threonyl-[protein] + H2O = L-threonyl-[protein] + phosphate</text>
        <dbReference type="Rhea" id="RHEA:47004"/>
        <dbReference type="Rhea" id="RHEA-COMP:11060"/>
        <dbReference type="Rhea" id="RHEA-COMP:11605"/>
        <dbReference type="ChEBI" id="CHEBI:15377"/>
        <dbReference type="ChEBI" id="CHEBI:30013"/>
        <dbReference type="ChEBI" id="CHEBI:43474"/>
        <dbReference type="ChEBI" id="CHEBI:61977"/>
        <dbReference type="EC" id="3.1.3.16"/>
    </reaction>
</comment>
<dbReference type="GO" id="GO:0005737">
    <property type="term" value="C:cytoplasm"/>
    <property type="evidence" value="ECO:0007669"/>
    <property type="project" value="TreeGrafter"/>
</dbReference>
<dbReference type="PANTHER" id="PTHR11668:SF516">
    <property type="entry name" value="SERINE_THREONINE SPECIFIC PROTEIN PHOSPHATASES DOMAIN-CONTAINING PROTEIN"/>
    <property type="match status" value="1"/>
</dbReference>
<evidence type="ECO:0000256" key="1">
    <source>
        <dbReference type="RuleBase" id="RU004273"/>
    </source>
</evidence>
<keyword evidence="3" id="KW-1185">Reference proteome</keyword>
<dbReference type="InterPro" id="IPR004843">
    <property type="entry name" value="Calcineurin-like_PHP"/>
</dbReference>
<keyword evidence="1" id="KW-0378">Hydrolase</keyword>
<dbReference type="GO" id="GO:0005634">
    <property type="term" value="C:nucleus"/>
    <property type="evidence" value="ECO:0007669"/>
    <property type="project" value="TreeGrafter"/>
</dbReference>
<dbReference type="PRINTS" id="PR00114">
    <property type="entry name" value="STPHPHTASE"/>
</dbReference>